<organism evidence="1 2">
    <name type="scientific">Armillaria tabescens</name>
    <name type="common">Ringless honey mushroom</name>
    <name type="synonym">Agaricus tabescens</name>
    <dbReference type="NCBI Taxonomy" id="1929756"/>
    <lineage>
        <taxon>Eukaryota</taxon>
        <taxon>Fungi</taxon>
        <taxon>Dikarya</taxon>
        <taxon>Basidiomycota</taxon>
        <taxon>Agaricomycotina</taxon>
        <taxon>Agaricomycetes</taxon>
        <taxon>Agaricomycetidae</taxon>
        <taxon>Agaricales</taxon>
        <taxon>Marasmiineae</taxon>
        <taxon>Physalacriaceae</taxon>
        <taxon>Desarmillaria</taxon>
    </lineage>
</organism>
<evidence type="ECO:0000313" key="2">
    <source>
        <dbReference type="Proteomes" id="UP001175211"/>
    </source>
</evidence>
<dbReference type="RefSeq" id="XP_060322434.1">
    <property type="nucleotide sequence ID" value="XM_060480461.1"/>
</dbReference>
<sequence length="182" mass="20761">MSRTRDVTFPRPAPLYLTSFIHNHPAAHLWLSSILEVRVQYYRDIQTCQRVTTIAELRQTCGPLLSSEQDVFTDLTVSGESYFAGIEKKIVITRQLLHFLPAEKDLSHMKTLAHPVRQLPDDVWNESFSYWASAFDHCKDEFFVSGIQPATTLITAFQPPTGFHSQTSLDLLYGTLICITKK</sequence>
<comment type="caution">
    <text evidence="1">The sequence shown here is derived from an EMBL/GenBank/DDBJ whole genome shotgun (WGS) entry which is preliminary data.</text>
</comment>
<dbReference type="AlphaFoldDB" id="A0AA39MJB4"/>
<keyword evidence="2" id="KW-1185">Reference proteome</keyword>
<dbReference type="EMBL" id="JAUEPS010000118">
    <property type="protein sequence ID" value="KAK0436981.1"/>
    <property type="molecule type" value="Genomic_DNA"/>
</dbReference>
<name>A0AA39MJB4_ARMTA</name>
<accession>A0AA39MJB4</accession>
<reference evidence="1" key="1">
    <citation type="submission" date="2023-06" db="EMBL/GenBank/DDBJ databases">
        <authorList>
            <consortium name="Lawrence Berkeley National Laboratory"/>
            <person name="Ahrendt S."/>
            <person name="Sahu N."/>
            <person name="Indic B."/>
            <person name="Wong-Bajracharya J."/>
            <person name="Merenyi Z."/>
            <person name="Ke H.-M."/>
            <person name="Monk M."/>
            <person name="Kocsube S."/>
            <person name="Drula E."/>
            <person name="Lipzen A."/>
            <person name="Balint B."/>
            <person name="Henrissat B."/>
            <person name="Andreopoulos B."/>
            <person name="Martin F.M."/>
            <person name="Harder C.B."/>
            <person name="Rigling D."/>
            <person name="Ford K.L."/>
            <person name="Foster G.D."/>
            <person name="Pangilinan J."/>
            <person name="Papanicolaou A."/>
            <person name="Barry K."/>
            <person name="LaButti K."/>
            <person name="Viragh M."/>
            <person name="Koriabine M."/>
            <person name="Yan M."/>
            <person name="Riley R."/>
            <person name="Champramary S."/>
            <person name="Plett K.L."/>
            <person name="Tsai I.J."/>
            <person name="Slot J."/>
            <person name="Sipos G."/>
            <person name="Plett J."/>
            <person name="Nagy L.G."/>
            <person name="Grigoriev I.V."/>
        </authorList>
    </citation>
    <scope>NUCLEOTIDE SEQUENCE</scope>
    <source>
        <strain evidence="1">CCBAS 213</strain>
    </source>
</reference>
<dbReference type="Proteomes" id="UP001175211">
    <property type="component" value="Unassembled WGS sequence"/>
</dbReference>
<gene>
    <name evidence="1" type="ORF">EV420DRAFT_1753614</name>
</gene>
<dbReference type="GeneID" id="85364009"/>
<protein>
    <submittedName>
        <fullName evidence="1">Uncharacterized protein</fullName>
    </submittedName>
</protein>
<proteinExistence type="predicted"/>
<evidence type="ECO:0000313" key="1">
    <source>
        <dbReference type="EMBL" id="KAK0436981.1"/>
    </source>
</evidence>